<comment type="pathway">
    <text evidence="2 9">Amino-acid biosynthesis; L-tryptophan biosynthesis; L-tryptophan from chorismate: step 3/5.</text>
</comment>
<evidence type="ECO:0000256" key="4">
    <source>
        <dbReference type="ARBA" id="ARBA00022272"/>
    </source>
</evidence>
<evidence type="ECO:0000256" key="8">
    <source>
        <dbReference type="ARBA" id="ARBA00023235"/>
    </source>
</evidence>
<dbReference type="Pfam" id="PF00697">
    <property type="entry name" value="PRAI"/>
    <property type="match status" value="1"/>
</dbReference>
<evidence type="ECO:0000256" key="6">
    <source>
        <dbReference type="ARBA" id="ARBA00022822"/>
    </source>
</evidence>
<evidence type="ECO:0000256" key="3">
    <source>
        <dbReference type="ARBA" id="ARBA00012572"/>
    </source>
</evidence>
<dbReference type="EMBL" id="JJMM01000008">
    <property type="protein sequence ID" value="KDR95855.1"/>
    <property type="molecule type" value="Genomic_DNA"/>
</dbReference>
<dbReference type="Gene3D" id="3.20.20.70">
    <property type="entry name" value="Aldolase class I"/>
    <property type="match status" value="1"/>
</dbReference>
<reference evidence="11 12" key="1">
    <citation type="submission" date="2014-03" db="EMBL/GenBank/DDBJ databases">
        <title>Genome sequence of Clostridium litorale W6, DSM 5388.</title>
        <authorList>
            <person name="Poehlein A."/>
            <person name="Jagirdar A."/>
            <person name="Khonsari B."/>
            <person name="Chibani C.M."/>
            <person name="Gutierrez Gutierrez D.A."/>
            <person name="Davydova E."/>
            <person name="Alghaithi H.S."/>
            <person name="Nair K.P."/>
            <person name="Dhamotharan K."/>
            <person name="Chandran L."/>
            <person name="G W."/>
            <person name="Daniel R."/>
        </authorList>
    </citation>
    <scope>NUCLEOTIDE SEQUENCE [LARGE SCALE GENOMIC DNA]</scope>
    <source>
        <strain evidence="11 12">W6</strain>
    </source>
</reference>
<dbReference type="InterPro" id="IPR013785">
    <property type="entry name" value="Aldolase_TIM"/>
</dbReference>
<dbReference type="RefSeq" id="WP_330391313.1">
    <property type="nucleotide sequence ID" value="NZ_FSRH01000008.1"/>
</dbReference>
<dbReference type="SUPFAM" id="SSF51366">
    <property type="entry name" value="Ribulose-phoshate binding barrel"/>
    <property type="match status" value="1"/>
</dbReference>
<dbReference type="EC" id="5.3.1.24" evidence="3 9"/>
<dbReference type="STRING" id="1121324.CLIT_8c00240"/>
<dbReference type="PANTHER" id="PTHR42894">
    <property type="entry name" value="N-(5'-PHOSPHORIBOSYL)ANTHRANILATE ISOMERASE"/>
    <property type="match status" value="1"/>
</dbReference>
<evidence type="ECO:0000256" key="9">
    <source>
        <dbReference type="HAMAP-Rule" id="MF_00135"/>
    </source>
</evidence>
<keyword evidence="5 9" id="KW-0028">Amino-acid biosynthesis</keyword>
<proteinExistence type="inferred from homology"/>
<dbReference type="HAMAP" id="MF_00135">
    <property type="entry name" value="PRAI"/>
    <property type="match status" value="1"/>
</dbReference>
<dbReference type="Proteomes" id="UP000027946">
    <property type="component" value="Unassembled WGS sequence"/>
</dbReference>
<dbReference type="eggNOG" id="COG0135">
    <property type="taxonomic scope" value="Bacteria"/>
</dbReference>
<keyword evidence="8 9" id="KW-0413">Isomerase</keyword>
<comment type="caution">
    <text evidence="11">The sequence shown here is derived from an EMBL/GenBank/DDBJ whole genome shotgun (WGS) entry which is preliminary data.</text>
</comment>
<keyword evidence="6 9" id="KW-0822">Tryptophan biosynthesis</keyword>
<evidence type="ECO:0000256" key="5">
    <source>
        <dbReference type="ARBA" id="ARBA00022605"/>
    </source>
</evidence>
<evidence type="ECO:0000256" key="7">
    <source>
        <dbReference type="ARBA" id="ARBA00023141"/>
    </source>
</evidence>
<comment type="similarity">
    <text evidence="9">Belongs to the TrpF family.</text>
</comment>
<evidence type="ECO:0000313" key="12">
    <source>
        <dbReference type="Proteomes" id="UP000027946"/>
    </source>
</evidence>
<organism evidence="11 12">
    <name type="scientific">Peptoclostridium litorale DSM 5388</name>
    <dbReference type="NCBI Taxonomy" id="1121324"/>
    <lineage>
        <taxon>Bacteria</taxon>
        <taxon>Bacillati</taxon>
        <taxon>Bacillota</taxon>
        <taxon>Clostridia</taxon>
        <taxon>Peptostreptococcales</taxon>
        <taxon>Peptoclostridiaceae</taxon>
        <taxon>Peptoclostridium</taxon>
    </lineage>
</organism>
<evidence type="ECO:0000256" key="2">
    <source>
        <dbReference type="ARBA" id="ARBA00004664"/>
    </source>
</evidence>
<dbReference type="GO" id="GO:0004640">
    <property type="term" value="F:phosphoribosylanthranilate isomerase activity"/>
    <property type="evidence" value="ECO:0007669"/>
    <property type="project" value="UniProtKB-UniRule"/>
</dbReference>
<evidence type="ECO:0000313" key="11">
    <source>
        <dbReference type="EMBL" id="KDR95855.1"/>
    </source>
</evidence>
<dbReference type="GO" id="GO:0000162">
    <property type="term" value="P:L-tryptophan biosynthetic process"/>
    <property type="evidence" value="ECO:0007669"/>
    <property type="project" value="UniProtKB-UniRule"/>
</dbReference>
<dbReference type="CDD" id="cd00405">
    <property type="entry name" value="PRAI"/>
    <property type="match status" value="1"/>
</dbReference>
<keyword evidence="7 9" id="KW-0057">Aromatic amino acid biosynthesis</keyword>
<comment type="catalytic activity">
    <reaction evidence="1 9">
        <text>N-(5-phospho-beta-D-ribosyl)anthranilate = 1-(2-carboxyphenylamino)-1-deoxy-D-ribulose 5-phosphate</text>
        <dbReference type="Rhea" id="RHEA:21540"/>
        <dbReference type="ChEBI" id="CHEBI:18277"/>
        <dbReference type="ChEBI" id="CHEBI:58613"/>
        <dbReference type="EC" id="5.3.1.24"/>
    </reaction>
</comment>
<feature type="domain" description="N-(5'phosphoribosyl) anthranilate isomerase (PRAI)" evidence="10">
    <location>
        <begin position="7"/>
        <end position="215"/>
    </location>
</feature>
<dbReference type="InterPro" id="IPR001240">
    <property type="entry name" value="PRAI_dom"/>
</dbReference>
<evidence type="ECO:0000256" key="1">
    <source>
        <dbReference type="ARBA" id="ARBA00001164"/>
    </source>
</evidence>
<sequence length="220" mass="24233">MSELTKIKICGLTRSVDIEYVNELMPDYVGFVFAKSKRRISTQDAAKLIAGLKPGIKKVGVFVNESIPNLLETARVCRLDVIQLHGSEDLDYCKKLAGYEVWKSFGLPGTEYAGGKTDGDADEVCFINFKDIEQYKDFGVLLDTCCKGSFGGTGKRFDWKAAKGMSSRFFTILAGGITPENVKEAIETVKPHVVDVSSGVETDGHKDFEKIKKLIMNARG</sequence>
<protein>
    <recommendedName>
        <fullName evidence="4 9">N-(5'-phosphoribosyl)anthranilate isomerase</fullName>
        <shortName evidence="9">PRAI</shortName>
        <ecNumber evidence="3 9">5.3.1.24</ecNumber>
    </recommendedName>
</protein>
<name>A0A069RI79_PEPLI</name>
<dbReference type="AlphaFoldDB" id="A0A069RI79"/>
<evidence type="ECO:0000259" key="10">
    <source>
        <dbReference type="Pfam" id="PF00697"/>
    </source>
</evidence>
<dbReference type="UniPathway" id="UPA00035">
    <property type="reaction ID" value="UER00042"/>
</dbReference>
<keyword evidence="12" id="KW-1185">Reference proteome</keyword>
<gene>
    <name evidence="9 11" type="primary">trpF</name>
    <name evidence="11" type="ORF">CLIT_8c00240</name>
</gene>
<dbReference type="PANTHER" id="PTHR42894:SF1">
    <property type="entry name" value="N-(5'-PHOSPHORIBOSYL)ANTHRANILATE ISOMERASE"/>
    <property type="match status" value="1"/>
</dbReference>
<dbReference type="InterPro" id="IPR011060">
    <property type="entry name" value="RibuloseP-bd_barrel"/>
</dbReference>
<dbReference type="InterPro" id="IPR044643">
    <property type="entry name" value="TrpF_fam"/>
</dbReference>
<accession>A0A069RI79</accession>